<feature type="transmembrane region" description="Helical" evidence="4">
    <location>
        <begin position="101"/>
        <end position="127"/>
    </location>
</feature>
<keyword evidence="3" id="KW-0067">ATP-binding</keyword>
<evidence type="ECO:0000256" key="2">
    <source>
        <dbReference type="ARBA" id="ARBA00022741"/>
    </source>
</evidence>
<accession>A0A6A6TGI4</accession>
<protein>
    <recommendedName>
        <fullName evidence="5">Epidermal growth factor receptor-like transmembrane-juxtamembrane segment domain-containing protein</fullName>
    </recommendedName>
</protein>
<feature type="domain" description="Epidermal growth factor receptor-like transmembrane-juxtamembrane segment" evidence="5">
    <location>
        <begin position="106"/>
        <end position="135"/>
    </location>
</feature>
<keyword evidence="7" id="KW-1185">Reference proteome</keyword>
<reference evidence="6" key="1">
    <citation type="journal article" date="2020" name="Stud. Mycol.">
        <title>101 Dothideomycetes genomes: a test case for predicting lifestyles and emergence of pathogens.</title>
        <authorList>
            <person name="Haridas S."/>
            <person name="Albert R."/>
            <person name="Binder M."/>
            <person name="Bloem J."/>
            <person name="Labutti K."/>
            <person name="Salamov A."/>
            <person name="Andreopoulos B."/>
            <person name="Baker S."/>
            <person name="Barry K."/>
            <person name="Bills G."/>
            <person name="Bluhm B."/>
            <person name="Cannon C."/>
            <person name="Castanera R."/>
            <person name="Culley D."/>
            <person name="Daum C."/>
            <person name="Ezra D."/>
            <person name="Gonzalez J."/>
            <person name="Henrissat B."/>
            <person name="Kuo A."/>
            <person name="Liang C."/>
            <person name="Lipzen A."/>
            <person name="Lutzoni F."/>
            <person name="Magnuson J."/>
            <person name="Mondo S."/>
            <person name="Nolan M."/>
            <person name="Ohm R."/>
            <person name="Pangilinan J."/>
            <person name="Park H.-J."/>
            <person name="Ramirez L."/>
            <person name="Alfaro M."/>
            <person name="Sun H."/>
            <person name="Tritt A."/>
            <person name="Yoshinaga Y."/>
            <person name="Zwiers L.-H."/>
            <person name="Turgeon B."/>
            <person name="Goodwin S."/>
            <person name="Spatafora J."/>
            <person name="Crous P."/>
            <person name="Grigoriev I."/>
        </authorList>
    </citation>
    <scope>NUCLEOTIDE SEQUENCE</scope>
    <source>
        <strain evidence="6">CBS 122681</strain>
    </source>
</reference>
<evidence type="ECO:0000256" key="3">
    <source>
        <dbReference type="ARBA" id="ARBA00022840"/>
    </source>
</evidence>
<keyword evidence="1" id="KW-0597">Phosphoprotein</keyword>
<dbReference type="EMBL" id="MU004311">
    <property type="protein sequence ID" value="KAF2658842.1"/>
    <property type="molecule type" value="Genomic_DNA"/>
</dbReference>
<feature type="transmembrane region" description="Helical" evidence="4">
    <location>
        <begin position="12"/>
        <end position="33"/>
    </location>
</feature>
<dbReference type="AlphaFoldDB" id="A0A6A6TGI4"/>
<evidence type="ECO:0000313" key="6">
    <source>
        <dbReference type="EMBL" id="KAF2658842.1"/>
    </source>
</evidence>
<keyword evidence="2" id="KW-0547">Nucleotide-binding</keyword>
<evidence type="ECO:0000313" key="7">
    <source>
        <dbReference type="Proteomes" id="UP000799324"/>
    </source>
</evidence>
<gene>
    <name evidence="6" type="ORF">K491DRAFT_234196</name>
</gene>
<dbReference type="Pfam" id="PF21314">
    <property type="entry name" value="TM_ErbB1"/>
    <property type="match status" value="1"/>
</dbReference>
<evidence type="ECO:0000259" key="5">
    <source>
        <dbReference type="Pfam" id="PF21314"/>
    </source>
</evidence>
<dbReference type="Proteomes" id="UP000799324">
    <property type="component" value="Unassembled WGS sequence"/>
</dbReference>
<name>A0A6A6TGI4_9PLEO</name>
<keyword evidence="4" id="KW-1133">Transmembrane helix</keyword>
<proteinExistence type="predicted"/>
<dbReference type="GO" id="GO:0005524">
    <property type="term" value="F:ATP binding"/>
    <property type="evidence" value="ECO:0007669"/>
    <property type="project" value="UniProtKB-KW"/>
</dbReference>
<evidence type="ECO:0000256" key="1">
    <source>
        <dbReference type="ARBA" id="ARBA00022553"/>
    </source>
</evidence>
<sequence>MMLATYSINLTVHTLVFTCLTRASVYILIWTSFPGCRSHSLFSSDPSSLQITHSALSQYKQLIHEHTHSLLRLFYLRTSLDWSVTRVSSKMTQLTTPDEGFTVQAVGGIIGGILFLLVSSLLIGLVMRRQKRKRYQKRIEEATAKSTISRP</sequence>
<keyword evidence="4" id="KW-0812">Transmembrane</keyword>
<evidence type="ECO:0000256" key="4">
    <source>
        <dbReference type="SAM" id="Phobius"/>
    </source>
</evidence>
<organism evidence="6 7">
    <name type="scientific">Lophiostoma macrostomum CBS 122681</name>
    <dbReference type="NCBI Taxonomy" id="1314788"/>
    <lineage>
        <taxon>Eukaryota</taxon>
        <taxon>Fungi</taxon>
        <taxon>Dikarya</taxon>
        <taxon>Ascomycota</taxon>
        <taxon>Pezizomycotina</taxon>
        <taxon>Dothideomycetes</taxon>
        <taxon>Pleosporomycetidae</taxon>
        <taxon>Pleosporales</taxon>
        <taxon>Lophiostomataceae</taxon>
        <taxon>Lophiostoma</taxon>
    </lineage>
</organism>
<dbReference type="InterPro" id="IPR049328">
    <property type="entry name" value="TM_ErbB1"/>
</dbReference>
<keyword evidence="4" id="KW-0472">Membrane</keyword>